<dbReference type="GO" id="GO:0016567">
    <property type="term" value="P:protein ubiquitination"/>
    <property type="evidence" value="ECO:0007669"/>
    <property type="project" value="InterPro"/>
</dbReference>
<dbReference type="GO" id="GO:0008168">
    <property type="term" value="F:methyltransferase activity"/>
    <property type="evidence" value="ECO:0007669"/>
    <property type="project" value="UniProtKB-KW"/>
</dbReference>
<feature type="compositionally biased region" description="Low complexity" evidence="3">
    <location>
        <begin position="2125"/>
        <end position="2144"/>
    </location>
</feature>
<dbReference type="InterPro" id="IPR001525">
    <property type="entry name" value="C5_MeTfrase"/>
</dbReference>
<feature type="compositionally biased region" description="Basic and acidic residues" evidence="3">
    <location>
        <begin position="1846"/>
        <end position="1871"/>
    </location>
</feature>
<feature type="compositionally biased region" description="Basic and acidic residues" evidence="3">
    <location>
        <begin position="2017"/>
        <end position="2060"/>
    </location>
</feature>
<dbReference type="GO" id="GO:0006511">
    <property type="term" value="P:ubiquitin-dependent protein catabolic process"/>
    <property type="evidence" value="ECO:0007669"/>
    <property type="project" value="TreeGrafter"/>
</dbReference>
<feature type="compositionally biased region" description="Basic residues" evidence="3">
    <location>
        <begin position="1818"/>
        <end position="1845"/>
    </location>
</feature>
<keyword evidence="2" id="KW-0808">Transferase</keyword>
<proteinExistence type="predicted"/>
<reference evidence="4 5" key="1">
    <citation type="submission" date="2016-02" db="EMBL/GenBank/DDBJ databases">
        <title>Genome analysis of coral dinoflagellate symbionts highlights evolutionary adaptations to a symbiotic lifestyle.</title>
        <authorList>
            <person name="Aranda M."/>
            <person name="Li Y."/>
            <person name="Liew Y.J."/>
            <person name="Baumgarten S."/>
            <person name="Simakov O."/>
            <person name="Wilson M."/>
            <person name="Piel J."/>
            <person name="Ashoor H."/>
            <person name="Bougouffa S."/>
            <person name="Bajic V.B."/>
            <person name="Ryu T."/>
            <person name="Ravasi T."/>
            <person name="Bayer T."/>
            <person name="Micklem G."/>
            <person name="Kim H."/>
            <person name="Bhak J."/>
            <person name="Lajeunesse T.C."/>
            <person name="Voolstra C.R."/>
        </authorList>
    </citation>
    <scope>NUCLEOTIDE SEQUENCE [LARGE SCALE GENOMIC DNA]</scope>
    <source>
        <strain evidence="4 5">CCMP2467</strain>
    </source>
</reference>
<feature type="region of interest" description="Disordered" evidence="3">
    <location>
        <begin position="1458"/>
        <end position="1543"/>
    </location>
</feature>
<dbReference type="Pfam" id="PF00145">
    <property type="entry name" value="DNA_methylase"/>
    <property type="match status" value="1"/>
</dbReference>
<feature type="compositionally biased region" description="Low complexity" evidence="3">
    <location>
        <begin position="2152"/>
        <end position="2169"/>
    </location>
</feature>
<keyword evidence="5" id="KW-1185">Reference proteome</keyword>
<evidence type="ECO:0000256" key="2">
    <source>
        <dbReference type="ARBA" id="ARBA00022679"/>
    </source>
</evidence>
<evidence type="ECO:0000313" key="4">
    <source>
        <dbReference type="EMBL" id="OLP76187.1"/>
    </source>
</evidence>
<gene>
    <name evidence="4" type="ORF">AK812_SmicGene43908</name>
</gene>
<evidence type="ECO:0000313" key="5">
    <source>
        <dbReference type="Proteomes" id="UP000186817"/>
    </source>
</evidence>
<feature type="region of interest" description="Disordered" evidence="3">
    <location>
        <begin position="1797"/>
        <end position="1926"/>
    </location>
</feature>
<sequence>MPDLTRPARAWAATNHRRPGDPITFVVSDFFEQLQTAGLLYPHFRLGYDEAGNVIDPTFTRRTDWNRVDEYKWAVFAAMTEEIVCPESVIKMIPSYGNLHGFTQFDTSHVQWFLNGWLHQIYNYRAGRKDRQYCWHPLPLPAFNHPSVTLKELETDSSGSRQSLLKLQKWLLEVCLRLSWLVGWPAQVDTQQLSETVCLEISNICISGLNCLHGGLKEPDVSALGTWTPTKAQASAHRHVCSRVVSFLSDLDNHFGNSLPWRNAFQCNECATAAFEELRSKAVDLPGVAGTCNTSAVVPEEMQAVISDVERIFPAGMQVKEPEPHLSSQQRQQYVLLTIRELRCGKLRLRTAVQGMGGVFAVGKTCGRQRKVWDGSCVSCRASRPPKPCRLANPASFLNLEIEPGSEVFFSKRDASTFFDALQAPAELQGWFAQPPVHVDELLAAGLSMEDVLRCCDDRPPTFTGDTKLFPVHTVWPMGFSWSSAVEQETTLALCRRAGIEECSVLSLDHALPACFDEACFVATDDTVLVHKRKDKGASTLRRLDQAFEDCGVPRNRKKDVTLESQVTALGCDLTSRPAMARPNKAKLGQAVCSTLDLLDTGVATPEGFHSLLGVWEWFSLLQRPFFSIYDAVFGFVRREPSRQKQVVPSNVMDEILLTLVLSPLFCTSLDREPLQFLTAADAAPQYGFGVSVCCCSATEAGNVCRLAERRGDYVRLTPGPEDPPEIGRLGQPHRLRFSQADFVTVMSCKAKWQAHSGVLEAHAYLLSLKWIARKAANHHHKAALLMVAQAFTQRTSAKKAKNAGFDKNLQSIRDYHHALWPGVPVGLLAPKQAKLPQMQGGQPQRSLEQAIWIREGTIPTSLVMAFIVFGLQTKHRHVESRAHTASAFSGLLSLLSLKLGGFSLHHTRLGDGSATELSVDASGSVDTSNFWSLDFFRRHVQTAWNQDAEDEHKTWLTSVARRGQCSFAEVLAFCLDPKRKRGFVLEATPIVYNLLTRLADCLDRHVWNVRSDAEMLPLRSNAKNIGSQRGRTAIMTEDLANKVWNGQDPCCKAAHVSVLSPSRKERFLSKAIAKLPAASDRSMKNSAVNLPVFMDGSNVGKRPLEIFWLWSPEKQQGGWAPPLDMQGEPPFAKASRCVQIAWEKLTTWLPMSTLQETMLTSVRRVSSCCTGAYTGEMSLAVEMDETCRQLICDHMRWCNDTLETYEAPHCVHGDVTAIVPTGSVPSGLSFQEMIRAVDKAPFKVKQFCYTHNRRCILFGPRAVTADYDISGLPCPDMSRIGLKKYEEGATAPVFACHAKMHVEHGTKMLIIENVPELRMNMIETLYGRHYDIVQLFVSPADQGHAGVARNRTYLILTRKHVVRQVRDVTKVYTELSHHISSLVQTRPRDYLVASRLDLLMEVREDEPVSLHYLLNDRELRGLSYVCRLYKVHDHCDCRVSASVIGSSCSFALPSRRCEPSQLSDMGKSRGHKRKEPSKSSSEDEVAASHSMLEDSDSGESDMFPGGLAAHERFTPKTGGTKRPPKAKAVAKNKSSDGGRRSAKEDYTHQRIYKDFIDHHILVWLQDVDETWMHRDTFGSCRRGKLFAVLAFAFGWLATDTKAGENKAAIVTAANSQYKRRNFPVAHTGWGPDEIFSYMRWQLSQYHAGKIKRDAVGGWAWKLPKKNETTGEPAPLPDEVVAFTSRSSNKRDAPSKDKKKKKTAKDESSDHGSSSSSSDDDDSDAGPVVKDYKLREQPGGRGFKLVETLGGIVGQISQIATGTSVVLPDGEYQLKHSSKGTMLFDQKDMKKGVSCASYIAEKRDKKKQRDDDKSRDRSRSRKLAKKDKTRGRSRSKKTKKDKHHGKNEDANRDEDKKKAEEKKEVGEKGGTDKSGLIPPNATGLGVASSPLRLKGMPGTGSKTGNGDSQQEQGTPESKDSDVDSLFESEDAPAKVVVPEPFLFSVVDGTWLAWEQANKMLLLPAETWDLKKDPATAVWMLHCLTKLHSPRLVEKLLSSKRAVEFDAAIVRPKTLPPDAEKQQEIMEKKQQEITEKKQEIEKEATGTEHQKKTEKEGDNDGNRASTAAGNDGKDESAAVSSPKPLENASEEPNVSKELPVDLKQTDMPGTASGKKDKPKAKDDKTQATAATPAPTPSPKATAATPAPTPSPKATPTIDKLLAANAGAKKK</sequence>
<evidence type="ECO:0000256" key="1">
    <source>
        <dbReference type="ARBA" id="ARBA00022603"/>
    </source>
</evidence>
<dbReference type="Proteomes" id="UP000186817">
    <property type="component" value="Unassembled WGS sequence"/>
</dbReference>
<dbReference type="PANTHER" id="PTHR15439">
    <property type="entry name" value="RETINOBLASTOMA-BINDING PROTEIN 6"/>
    <property type="match status" value="1"/>
</dbReference>
<evidence type="ECO:0000256" key="3">
    <source>
        <dbReference type="SAM" id="MobiDB-lite"/>
    </source>
</evidence>
<dbReference type="InterPro" id="IPR029063">
    <property type="entry name" value="SAM-dependent_MTases_sf"/>
</dbReference>
<comment type="caution">
    <text evidence="4">The sequence shown here is derived from an EMBL/GenBank/DDBJ whole genome shotgun (WGS) entry which is preliminary data.</text>
</comment>
<dbReference type="SUPFAM" id="SSF53335">
    <property type="entry name" value="S-adenosyl-L-methionine-dependent methyltransferases"/>
    <property type="match status" value="1"/>
</dbReference>
<keyword evidence="1" id="KW-0489">Methyltransferase</keyword>
<accession>A0A1Q9BZT3</accession>
<dbReference type="PANTHER" id="PTHR15439:SF0">
    <property type="entry name" value="CELL DIVISION CYCLE AND APOPTOSIS REGULATOR PROTEIN 1-RELATED"/>
    <property type="match status" value="1"/>
</dbReference>
<dbReference type="Gene3D" id="3.40.50.150">
    <property type="entry name" value="Vaccinia Virus protein VP39"/>
    <property type="match status" value="1"/>
</dbReference>
<dbReference type="OrthoDB" id="430410at2759"/>
<feature type="region of interest" description="Disordered" evidence="3">
    <location>
        <begin position="2013"/>
        <end position="2169"/>
    </location>
</feature>
<dbReference type="GO" id="GO:0006397">
    <property type="term" value="P:mRNA processing"/>
    <property type="evidence" value="ECO:0007669"/>
    <property type="project" value="InterPro"/>
</dbReference>
<feature type="compositionally biased region" description="Basic and acidic residues" evidence="3">
    <location>
        <begin position="1800"/>
        <end position="1817"/>
    </location>
</feature>
<dbReference type="InterPro" id="IPR033489">
    <property type="entry name" value="RBBP6"/>
</dbReference>
<dbReference type="GO" id="GO:0005634">
    <property type="term" value="C:nucleus"/>
    <property type="evidence" value="ECO:0007669"/>
    <property type="project" value="TreeGrafter"/>
</dbReference>
<feature type="compositionally biased region" description="Basic and acidic residues" evidence="3">
    <location>
        <begin position="2112"/>
        <end position="2124"/>
    </location>
</feature>
<feature type="region of interest" description="Disordered" evidence="3">
    <location>
        <begin position="1683"/>
        <end position="1728"/>
    </location>
</feature>
<protein>
    <submittedName>
        <fullName evidence="4">Uncharacterized protein</fullName>
    </submittedName>
</protein>
<dbReference type="EMBL" id="LSRX01002110">
    <property type="protein sequence ID" value="OLP76187.1"/>
    <property type="molecule type" value="Genomic_DNA"/>
</dbReference>
<name>A0A1Q9BZT3_SYMMI</name>
<feature type="compositionally biased region" description="Basic and acidic residues" evidence="3">
    <location>
        <begin position="1534"/>
        <end position="1543"/>
    </location>
</feature>
<organism evidence="4 5">
    <name type="scientific">Symbiodinium microadriaticum</name>
    <name type="common">Dinoflagellate</name>
    <name type="synonym">Zooxanthella microadriatica</name>
    <dbReference type="NCBI Taxonomy" id="2951"/>
    <lineage>
        <taxon>Eukaryota</taxon>
        <taxon>Sar</taxon>
        <taxon>Alveolata</taxon>
        <taxon>Dinophyceae</taxon>
        <taxon>Suessiales</taxon>
        <taxon>Symbiodiniaceae</taxon>
        <taxon>Symbiodinium</taxon>
    </lineage>
</organism>
<feature type="compositionally biased region" description="Polar residues" evidence="3">
    <location>
        <begin position="1904"/>
        <end position="1915"/>
    </location>
</feature>
<dbReference type="GO" id="GO:0032259">
    <property type="term" value="P:methylation"/>
    <property type="evidence" value="ECO:0007669"/>
    <property type="project" value="UniProtKB-KW"/>
</dbReference>
<dbReference type="GO" id="GO:0061630">
    <property type="term" value="F:ubiquitin protein ligase activity"/>
    <property type="evidence" value="ECO:0007669"/>
    <property type="project" value="InterPro"/>
</dbReference>